<dbReference type="InterPro" id="IPR050638">
    <property type="entry name" value="AA-Vitamin_Transporters"/>
</dbReference>
<feature type="transmembrane region" description="Helical" evidence="5">
    <location>
        <begin position="238"/>
        <end position="258"/>
    </location>
</feature>
<dbReference type="PANTHER" id="PTHR32322">
    <property type="entry name" value="INNER MEMBRANE TRANSPORTER"/>
    <property type="match status" value="1"/>
</dbReference>
<organism evidence="7 8">
    <name type="scientific">Rhizobium aquaticum</name>
    <dbReference type="NCBI Taxonomy" id="1549636"/>
    <lineage>
        <taxon>Bacteria</taxon>
        <taxon>Pseudomonadati</taxon>
        <taxon>Pseudomonadota</taxon>
        <taxon>Alphaproteobacteria</taxon>
        <taxon>Hyphomicrobiales</taxon>
        <taxon>Rhizobiaceae</taxon>
        <taxon>Rhizobium/Agrobacterium group</taxon>
        <taxon>Rhizobium</taxon>
    </lineage>
</organism>
<feature type="transmembrane region" description="Helical" evidence="5">
    <location>
        <begin position="202"/>
        <end position="226"/>
    </location>
</feature>
<name>A0ABV2J3B9_9HYPH</name>
<evidence type="ECO:0000256" key="2">
    <source>
        <dbReference type="ARBA" id="ARBA00022692"/>
    </source>
</evidence>
<feature type="transmembrane region" description="Helical" evidence="5">
    <location>
        <begin position="172"/>
        <end position="190"/>
    </location>
</feature>
<dbReference type="PANTHER" id="PTHR32322:SF9">
    <property type="entry name" value="AMINO-ACID METABOLITE EFFLUX PUMP-RELATED"/>
    <property type="match status" value="1"/>
</dbReference>
<keyword evidence="2 5" id="KW-0812">Transmembrane</keyword>
<evidence type="ECO:0000313" key="8">
    <source>
        <dbReference type="Proteomes" id="UP001549047"/>
    </source>
</evidence>
<dbReference type="Proteomes" id="UP001549047">
    <property type="component" value="Unassembled WGS sequence"/>
</dbReference>
<feature type="transmembrane region" description="Helical" evidence="5">
    <location>
        <begin position="116"/>
        <end position="134"/>
    </location>
</feature>
<evidence type="ECO:0000256" key="1">
    <source>
        <dbReference type="ARBA" id="ARBA00004141"/>
    </source>
</evidence>
<gene>
    <name evidence="7" type="ORF">ABID16_003569</name>
</gene>
<feature type="domain" description="EamA" evidence="6">
    <location>
        <begin position="5"/>
        <end position="130"/>
    </location>
</feature>
<comment type="caution">
    <text evidence="7">The sequence shown here is derived from an EMBL/GenBank/DDBJ whole genome shotgun (WGS) entry which is preliminary data.</text>
</comment>
<dbReference type="Pfam" id="PF00892">
    <property type="entry name" value="EamA"/>
    <property type="match status" value="2"/>
</dbReference>
<dbReference type="InterPro" id="IPR037185">
    <property type="entry name" value="EmrE-like"/>
</dbReference>
<evidence type="ECO:0000259" key="6">
    <source>
        <dbReference type="Pfam" id="PF00892"/>
    </source>
</evidence>
<dbReference type="RefSeq" id="WP_354557705.1">
    <property type="nucleotide sequence ID" value="NZ_JBEPMB010000006.1"/>
</dbReference>
<proteinExistence type="predicted"/>
<keyword evidence="8" id="KW-1185">Reference proteome</keyword>
<dbReference type="InterPro" id="IPR000620">
    <property type="entry name" value="EamA_dom"/>
</dbReference>
<evidence type="ECO:0000313" key="7">
    <source>
        <dbReference type="EMBL" id="MET3615226.1"/>
    </source>
</evidence>
<sequence>MRPREILLALFVVVAWGINFVIIEVGLGTMPPLLLAALRFAVAAAPAVFIPRPAVPWPRFIFIGLVLFTGQFGLLFISMKVGMPAGLASVVIQSQAFLTGPIAALVLGEKVSPRQMAGTGIAFLGLAAIATTAGGGGVTLVGLLFCLGAALCWAIGNVALRGAGKIDMFAMVTWLSIVPPLPLLALSYLFEGPQEIEAAFLHMGWAGIGAVAYIAIVSTNIGYGIWAYLLKLYPAAQVAPFSLLVPIVGIVSAALLLGEQFGPVRLAGMVLVFVGLMVAVFPFDRFRSRAAS</sequence>
<comment type="subcellular location">
    <subcellularLocation>
        <location evidence="1">Membrane</location>
        <topology evidence="1">Multi-pass membrane protein</topology>
    </subcellularLocation>
</comment>
<evidence type="ECO:0000256" key="4">
    <source>
        <dbReference type="ARBA" id="ARBA00023136"/>
    </source>
</evidence>
<feature type="transmembrane region" description="Helical" evidence="5">
    <location>
        <begin position="85"/>
        <end position="107"/>
    </location>
</feature>
<evidence type="ECO:0000256" key="5">
    <source>
        <dbReference type="SAM" id="Phobius"/>
    </source>
</evidence>
<accession>A0ABV2J3B9</accession>
<dbReference type="SUPFAM" id="SSF103481">
    <property type="entry name" value="Multidrug resistance efflux transporter EmrE"/>
    <property type="match status" value="2"/>
</dbReference>
<feature type="transmembrane region" description="Helical" evidence="5">
    <location>
        <begin position="264"/>
        <end position="283"/>
    </location>
</feature>
<feature type="transmembrane region" description="Helical" evidence="5">
    <location>
        <begin position="7"/>
        <end position="27"/>
    </location>
</feature>
<reference evidence="7 8" key="1">
    <citation type="submission" date="2024-06" db="EMBL/GenBank/DDBJ databases">
        <title>Genomic Encyclopedia of Type Strains, Phase IV (KMG-IV): sequencing the most valuable type-strain genomes for metagenomic binning, comparative biology and taxonomic classification.</title>
        <authorList>
            <person name="Goeker M."/>
        </authorList>
    </citation>
    <scope>NUCLEOTIDE SEQUENCE [LARGE SCALE GENOMIC DNA]</scope>
    <source>
        <strain evidence="7 8">DSM 29780</strain>
    </source>
</reference>
<feature type="domain" description="EamA" evidence="6">
    <location>
        <begin position="141"/>
        <end position="280"/>
    </location>
</feature>
<dbReference type="EMBL" id="JBEPMB010000006">
    <property type="protein sequence ID" value="MET3615226.1"/>
    <property type="molecule type" value="Genomic_DNA"/>
</dbReference>
<keyword evidence="4 5" id="KW-0472">Membrane</keyword>
<evidence type="ECO:0000256" key="3">
    <source>
        <dbReference type="ARBA" id="ARBA00022989"/>
    </source>
</evidence>
<protein>
    <submittedName>
        <fullName evidence="7">O-acetylserine/cysteine efflux transporter</fullName>
    </submittedName>
</protein>
<keyword evidence="3 5" id="KW-1133">Transmembrane helix</keyword>
<feature type="transmembrane region" description="Helical" evidence="5">
    <location>
        <begin position="60"/>
        <end position="79"/>
    </location>
</feature>